<organism evidence="8 9">
    <name type="scientific">Pedobacter panaciterrae</name>
    <dbReference type="NCBI Taxonomy" id="363849"/>
    <lineage>
        <taxon>Bacteria</taxon>
        <taxon>Pseudomonadati</taxon>
        <taxon>Bacteroidota</taxon>
        <taxon>Sphingobacteriia</taxon>
        <taxon>Sphingobacteriales</taxon>
        <taxon>Sphingobacteriaceae</taxon>
        <taxon>Pedobacter</taxon>
    </lineage>
</organism>
<dbReference type="SUPFAM" id="SSF88946">
    <property type="entry name" value="Sigma2 domain of RNA polymerase sigma factors"/>
    <property type="match status" value="1"/>
</dbReference>
<dbReference type="Pfam" id="PF00140">
    <property type="entry name" value="Sigma70_r1_2"/>
    <property type="match status" value="1"/>
</dbReference>
<evidence type="ECO:0000256" key="3">
    <source>
        <dbReference type="ARBA" id="ARBA00023125"/>
    </source>
</evidence>
<dbReference type="InterPro" id="IPR050239">
    <property type="entry name" value="Sigma-70_RNA_pol_init_factors"/>
</dbReference>
<dbReference type="PANTHER" id="PTHR30603:SF47">
    <property type="entry name" value="RNA POLYMERASE SIGMA FACTOR SIGD, CHLOROPLASTIC"/>
    <property type="match status" value="1"/>
</dbReference>
<proteinExistence type="predicted"/>
<comment type="caution">
    <text evidence="8">The sequence shown here is derived from an EMBL/GenBank/DDBJ whole genome shotgun (WGS) entry which is preliminary data.</text>
</comment>
<feature type="domain" description="RNA polymerase sigma-70 region 1.2" evidence="5">
    <location>
        <begin position="18"/>
        <end position="45"/>
    </location>
</feature>
<dbReference type="InterPro" id="IPR009042">
    <property type="entry name" value="RNA_pol_sigma70_r1_2"/>
</dbReference>
<dbReference type="RefSeq" id="WP_172659298.1">
    <property type="nucleotide sequence ID" value="NZ_CBFGNQ010000038.1"/>
</dbReference>
<keyword evidence="2" id="KW-0731">Sigma factor</keyword>
<dbReference type="EMBL" id="JBBEUB010000019">
    <property type="protein sequence ID" value="MEJ2905956.1"/>
    <property type="molecule type" value="Genomic_DNA"/>
</dbReference>
<dbReference type="InterPro" id="IPR007624">
    <property type="entry name" value="RNA_pol_sigma70_r3"/>
</dbReference>
<dbReference type="Pfam" id="PF04539">
    <property type="entry name" value="Sigma70_r3"/>
    <property type="match status" value="1"/>
</dbReference>
<dbReference type="Gene3D" id="1.20.120.1810">
    <property type="match status" value="1"/>
</dbReference>
<evidence type="ECO:0000256" key="1">
    <source>
        <dbReference type="ARBA" id="ARBA00023015"/>
    </source>
</evidence>
<evidence type="ECO:0000256" key="2">
    <source>
        <dbReference type="ARBA" id="ARBA00023082"/>
    </source>
</evidence>
<dbReference type="InterPro" id="IPR013325">
    <property type="entry name" value="RNA_pol_sigma_r2"/>
</dbReference>
<feature type="domain" description="RNA polymerase sigma-70 region 3" evidence="6">
    <location>
        <begin position="135"/>
        <end position="203"/>
    </location>
</feature>
<dbReference type="InterPro" id="IPR014284">
    <property type="entry name" value="RNA_pol_sigma-70_dom"/>
</dbReference>
<dbReference type="SUPFAM" id="SSF88659">
    <property type="entry name" value="Sigma3 and sigma4 domains of RNA polymerase sigma factors"/>
    <property type="match status" value="2"/>
</dbReference>
<dbReference type="PRINTS" id="PR00046">
    <property type="entry name" value="SIGMA70FCT"/>
</dbReference>
<dbReference type="InterPro" id="IPR013324">
    <property type="entry name" value="RNA_pol_sigma_r3/r4-like"/>
</dbReference>
<dbReference type="InterPro" id="IPR007627">
    <property type="entry name" value="RNA_pol_sigma70_r2"/>
</dbReference>
<dbReference type="Pfam" id="PF04542">
    <property type="entry name" value="Sigma70_r2"/>
    <property type="match status" value="1"/>
</dbReference>
<dbReference type="NCBIfam" id="TIGR02937">
    <property type="entry name" value="sigma70-ECF"/>
    <property type="match status" value="1"/>
</dbReference>
<dbReference type="Proteomes" id="UP001378956">
    <property type="component" value="Unassembled WGS sequence"/>
</dbReference>
<evidence type="ECO:0000256" key="4">
    <source>
        <dbReference type="ARBA" id="ARBA00023163"/>
    </source>
</evidence>
<dbReference type="PANTHER" id="PTHR30603">
    <property type="entry name" value="RNA POLYMERASE SIGMA FACTOR RPO"/>
    <property type="match status" value="1"/>
</dbReference>
<accession>A0ABU8NWD7</accession>
<feature type="domain" description="RNA polymerase sigma-70 region 2" evidence="7">
    <location>
        <begin position="55"/>
        <end position="123"/>
    </location>
</feature>
<evidence type="ECO:0000313" key="9">
    <source>
        <dbReference type="Proteomes" id="UP001378956"/>
    </source>
</evidence>
<evidence type="ECO:0000259" key="5">
    <source>
        <dbReference type="Pfam" id="PF00140"/>
    </source>
</evidence>
<dbReference type="Gene3D" id="1.10.10.10">
    <property type="entry name" value="Winged helix-like DNA-binding domain superfamily/Winged helix DNA-binding domain"/>
    <property type="match status" value="2"/>
</dbReference>
<sequence length="284" mass="33145">MRRLKITQSILNRDSRELSWYLNEINKIPLLTPDEEVSLIKKVRENVPGARDKVVEANLRFVVSIAKAFQGKGLPLVDLISAGNIGLIYATEKFDETRGFRLISYAVWWIRQSIWTYLQESNRIVRLPGNKILNLLKINNANNYFEQKNERLPTYEELSEELGISEDKITDCILDSQKTHSLDMVINDETGYTLMDTIADENSPATDASLIHESFQYDIERLLKILPSRQHMILKMFFGIGQTVHTLEDISIFLNRCKERVRQLKDEVLMFIRIYLRNNPSYRF</sequence>
<keyword evidence="9" id="KW-1185">Reference proteome</keyword>
<dbReference type="InterPro" id="IPR000943">
    <property type="entry name" value="RNA_pol_sigma70"/>
</dbReference>
<gene>
    <name evidence="8" type="ORF">WAE58_26155</name>
</gene>
<keyword evidence="3" id="KW-0238">DNA-binding</keyword>
<dbReference type="InterPro" id="IPR036388">
    <property type="entry name" value="WH-like_DNA-bd_sf"/>
</dbReference>
<name>A0ABU8NWD7_9SPHI</name>
<keyword evidence="4" id="KW-0804">Transcription</keyword>
<evidence type="ECO:0000259" key="7">
    <source>
        <dbReference type="Pfam" id="PF04542"/>
    </source>
</evidence>
<reference evidence="8 9" key="1">
    <citation type="submission" date="2024-03" db="EMBL/GenBank/DDBJ databases">
        <title>Sequence of Lycoming College Course Isolates.</title>
        <authorList>
            <person name="Plotts O."/>
            <person name="Newman J."/>
        </authorList>
    </citation>
    <scope>NUCLEOTIDE SEQUENCE [LARGE SCALE GENOMIC DNA]</scope>
    <source>
        <strain evidence="8 9">CJB-3</strain>
    </source>
</reference>
<evidence type="ECO:0000313" key="8">
    <source>
        <dbReference type="EMBL" id="MEJ2905956.1"/>
    </source>
</evidence>
<keyword evidence="1" id="KW-0805">Transcription regulation</keyword>
<protein>
    <submittedName>
        <fullName evidence="8">Sigma-70 family RNA polymerase sigma factor</fullName>
    </submittedName>
</protein>
<evidence type="ECO:0000259" key="6">
    <source>
        <dbReference type="Pfam" id="PF04539"/>
    </source>
</evidence>